<sequence>MSVLDRRDSALGAFSWTSLAAPETMPSLMCMLAQSVLAGLEQALYDVSDPKRANYGKHLTKVQTAAFATPSSRTVATINKWLANHNRARVADWLSLQVPVLQTNDLFPPSFYVFAIHLDARNAPC</sequence>
<dbReference type="GO" id="GO:0008240">
    <property type="term" value="F:tripeptidyl-peptidase activity"/>
    <property type="evidence" value="ECO:0007669"/>
    <property type="project" value="TreeGrafter"/>
</dbReference>
<evidence type="ECO:0000313" key="2">
    <source>
        <dbReference type="EMBL" id="EPS92759.1"/>
    </source>
</evidence>
<dbReference type="PANTHER" id="PTHR14218">
    <property type="entry name" value="PROTEASE S8 TRIPEPTIDYL PEPTIDASE I CLN2"/>
    <property type="match status" value="1"/>
</dbReference>
<dbReference type="EMBL" id="KE504359">
    <property type="protein sequence ID" value="EPS92759.1"/>
    <property type="molecule type" value="Genomic_DNA"/>
</dbReference>
<keyword evidence="3" id="KW-1185">Reference proteome</keyword>
<dbReference type="InParanoid" id="S8F165"/>
<name>S8F165_FOMSC</name>
<accession>S8F165</accession>
<dbReference type="Proteomes" id="UP000015241">
    <property type="component" value="Unassembled WGS sequence"/>
</dbReference>
<dbReference type="GO" id="GO:0004175">
    <property type="term" value="F:endopeptidase activity"/>
    <property type="evidence" value="ECO:0007669"/>
    <property type="project" value="TreeGrafter"/>
</dbReference>
<organism evidence="2 3">
    <name type="scientific">Fomitopsis schrenkii</name>
    <name type="common">Brown rot fungus</name>
    <dbReference type="NCBI Taxonomy" id="2126942"/>
    <lineage>
        <taxon>Eukaryota</taxon>
        <taxon>Fungi</taxon>
        <taxon>Dikarya</taxon>
        <taxon>Basidiomycota</taxon>
        <taxon>Agaricomycotina</taxon>
        <taxon>Agaricomycetes</taxon>
        <taxon>Polyporales</taxon>
        <taxon>Fomitopsis</taxon>
    </lineage>
</organism>
<dbReference type="HOGENOM" id="CLU_1992683_0_0_1"/>
<reference evidence="2 3" key="1">
    <citation type="journal article" date="2012" name="Science">
        <title>The Paleozoic origin of enzymatic lignin decomposition reconstructed from 31 fungal genomes.</title>
        <authorList>
            <person name="Floudas D."/>
            <person name="Binder M."/>
            <person name="Riley R."/>
            <person name="Barry K."/>
            <person name="Blanchette R.A."/>
            <person name="Henrissat B."/>
            <person name="Martinez A.T."/>
            <person name="Otillar R."/>
            <person name="Spatafora J.W."/>
            <person name="Yadav J.S."/>
            <person name="Aerts A."/>
            <person name="Benoit I."/>
            <person name="Boyd A."/>
            <person name="Carlson A."/>
            <person name="Copeland A."/>
            <person name="Coutinho P.M."/>
            <person name="de Vries R.P."/>
            <person name="Ferreira P."/>
            <person name="Findley K."/>
            <person name="Foster B."/>
            <person name="Gaskell J."/>
            <person name="Glotzer D."/>
            <person name="Gorecki P."/>
            <person name="Heitman J."/>
            <person name="Hesse C."/>
            <person name="Hori C."/>
            <person name="Igarashi K."/>
            <person name="Jurgens J.A."/>
            <person name="Kallen N."/>
            <person name="Kersten P."/>
            <person name="Kohler A."/>
            <person name="Kuees U."/>
            <person name="Kumar T.K.A."/>
            <person name="Kuo A."/>
            <person name="LaButti K."/>
            <person name="Larrondo L.F."/>
            <person name="Lindquist E."/>
            <person name="Ling A."/>
            <person name="Lombard V."/>
            <person name="Lucas S."/>
            <person name="Lundell T."/>
            <person name="Martin R."/>
            <person name="McLaughlin D.J."/>
            <person name="Morgenstern I."/>
            <person name="Morin E."/>
            <person name="Murat C."/>
            <person name="Nagy L.G."/>
            <person name="Nolan M."/>
            <person name="Ohm R.A."/>
            <person name="Patyshakuliyeva A."/>
            <person name="Rokas A."/>
            <person name="Ruiz-Duenas F.J."/>
            <person name="Sabat G."/>
            <person name="Salamov A."/>
            <person name="Samejima M."/>
            <person name="Schmutz J."/>
            <person name="Slot J.C."/>
            <person name="St John F."/>
            <person name="Stenlid J."/>
            <person name="Sun H."/>
            <person name="Sun S."/>
            <person name="Syed K."/>
            <person name="Tsang A."/>
            <person name="Wiebenga A."/>
            <person name="Young D."/>
            <person name="Pisabarro A."/>
            <person name="Eastwood D.C."/>
            <person name="Martin F."/>
            <person name="Cullen D."/>
            <person name="Grigoriev I.V."/>
            <person name="Hibbett D.S."/>
        </authorList>
    </citation>
    <scope>NUCLEOTIDE SEQUENCE</scope>
    <source>
        <strain evidence="3">FP-58527</strain>
    </source>
</reference>
<dbReference type="GO" id="GO:0006508">
    <property type="term" value="P:proteolysis"/>
    <property type="evidence" value="ECO:0007669"/>
    <property type="project" value="TreeGrafter"/>
</dbReference>
<dbReference type="STRING" id="743788.S8F165"/>
<dbReference type="SUPFAM" id="SSF54897">
    <property type="entry name" value="Protease propeptides/inhibitors"/>
    <property type="match status" value="1"/>
</dbReference>
<dbReference type="CDD" id="cd11377">
    <property type="entry name" value="Pro-peptidase_S53"/>
    <property type="match status" value="1"/>
</dbReference>
<protein>
    <recommendedName>
        <fullName evidence="1">Peptidase S53 activation domain-containing protein</fullName>
    </recommendedName>
</protein>
<dbReference type="AlphaFoldDB" id="S8F165"/>
<evidence type="ECO:0000259" key="1">
    <source>
        <dbReference type="Pfam" id="PF09286"/>
    </source>
</evidence>
<proteinExistence type="predicted"/>
<evidence type="ECO:0000313" key="3">
    <source>
        <dbReference type="Proteomes" id="UP000015241"/>
    </source>
</evidence>
<feature type="domain" description="Peptidase S53 activation" evidence="1">
    <location>
        <begin position="20"/>
        <end position="115"/>
    </location>
</feature>
<dbReference type="InterPro" id="IPR015366">
    <property type="entry name" value="S53_propep"/>
</dbReference>
<dbReference type="InterPro" id="IPR050819">
    <property type="entry name" value="Tripeptidyl-peptidase_I"/>
</dbReference>
<dbReference type="Pfam" id="PF09286">
    <property type="entry name" value="Pro-kuma_activ"/>
    <property type="match status" value="1"/>
</dbReference>
<dbReference type="PANTHER" id="PTHR14218:SF15">
    <property type="entry name" value="TRIPEPTIDYL-PEPTIDASE 1"/>
    <property type="match status" value="1"/>
</dbReference>
<dbReference type="OrthoDB" id="409122at2759"/>
<gene>
    <name evidence="2" type="ORF">FOMPIDRAFT_38765</name>
</gene>